<dbReference type="Proteomes" id="UP000178820">
    <property type="component" value="Unassembled WGS sequence"/>
</dbReference>
<dbReference type="EC" id="2.7.2.3" evidence="4 11"/>
<accession>A0A1G2I531</accession>
<comment type="similarity">
    <text evidence="3 11">Belongs to the phosphoglycerate kinase family.</text>
</comment>
<keyword evidence="8 11" id="KW-0418">Kinase</keyword>
<dbReference type="PRINTS" id="PR00477">
    <property type="entry name" value="PHGLYCKINASE"/>
</dbReference>
<proteinExistence type="inferred from homology"/>
<evidence type="ECO:0000256" key="1">
    <source>
        <dbReference type="ARBA" id="ARBA00000642"/>
    </source>
</evidence>
<reference evidence="12 13" key="1">
    <citation type="journal article" date="2016" name="Nat. Commun.">
        <title>Thousands of microbial genomes shed light on interconnected biogeochemical processes in an aquifer system.</title>
        <authorList>
            <person name="Anantharaman K."/>
            <person name="Brown C.T."/>
            <person name="Hug L.A."/>
            <person name="Sharon I."/>
            <person name="Castelle C.J."/>
            <person name="Probst A.J."/>
            <person name="Thomas B.C."/>
            <person name="Singh A."/>
            <person name="Wilkins M.J."/>
            <person name="Karaoz U."/>
            <person name="Brodie E.L."/>
            <person name="Williams K.H."/>
            <person name="Hubbard S.S."/>
            <person name="Banfield J.F."/>
        </authorList>
    </citation>
    <scope>NUCLEOTIDE SEQUENCE [LARGE SCALE GENOMIC DNA]</scope>
</reference>
<name>A0A1G2I531_9BACT</name>
<feature type="binding site" evidence="10">
    <location>
        <position position="200"/>
    </location>
    <ligand>
        <name>ATP</name>
        <dbReference type="ChEBI" id="CHEBI:30616"/>
    </ligand>
</feature>
<dbReference type="PROSITE" id="PS00111">
    <property type="entry name" value="PGLYCERATE_KINASE"/>
    <property type="match status" value="1"/>
</dbReference>
<dbReference type="SUPFAM" id="SSF53748">
    <property type="entry name" value="Phosphoglycerate kinase"/>
    <property type="match status" value="1"/>
</dbReference>
<evidence type="ECO:0000256" key="5">
    <source>
        <dbReference type="ARBA" id="ARBA00016471"/>
    </source>
</evidence>
<dbReference type="GO" id="GO:0006094">
    <property type="term" value="P:gluconeogenesis"/>
    <property type="evidence" value="ECO:0007669"/>
    <property type="project" value="TreeGrafter"/>
</dbReference>
<dbReference type="Pfam" id="PF00162">
    <property type="entry name" value="PGK"/>
    <property type="match status" value="2"/>
</dbReference>
<dbReference type="PIRSF" id="PIRSF000724">
    <property type="entry name" value="Pgk"/>
    <property type="match status" value="1"/>
</dbReference>
<keyword evidence="6 11" id="KW-0808">Transferase</keyword>
<dbReference type="GO" id="GO:0004618">
    <property type="term" value="F:phosphoglycerate kinase activity"/>
    <property type="evidence" value="ECO:0007669"/>
    <property type="project" value="UniProtKB-EC"/>
</dbReference>
<dbReference type="FunFam" id="3.40.50.1260:FF:000006">
    <property type="entry name" value="Phosphoglycerate kinase"/>
    <property type="match status" value="1"/>
</dbReference>
<evidence type="ECO:0000256" key="10">
    <source>
        <dbReference type="PIRSR" id="PIRSR000724-2"/>
    </source>
</evidence>
<sequence>MKYLTDFDVENKRVLVRCDFNVPLDDTGNILDDFRIKKTLPTLQYLLSKKARIILMSHLGEAEGKVVEGLRLGPIKNTLEELLGLSIKKTTDCIGRETNDQVMQLAAGEIILLENLRFHKEEAENNAEFAKELAGLGQVYINDAFSVCHRNHASVSAICQFLPSFAGLLLAEEIKNLTKILENPSRPMLAIIGGAKVKTKVMFIETFSKIADTVIINGLIKKEILQENIHLKHPEKIISQIDPSPSLDISQESINVFKEKIMAAKTIVWNGPFGKFEEKKYETGTLEIAKAIIKSQAFSVVGGGETIEFLHKEGILSQFSHVSLGGGAMLSFLAGEQLPGLVALG</sequence>
<dbReference type="AlphaFoldDB" id="A0A1G2I531"/>
<evidence type="ECO:0000313" key="13">
    <source>
        <dbReference type="Proteomes" id="UP000178820"/>
    </source>
</evidence>
<evidence type="ECO:0000256" key="3">
    <source>
        <dbReference type="ARBA" id="ARBA00008982"/>
    </source>
</evidence>
<evidence type="ECO:0000256" key="11">
    <source>
        <dbReference type="RuleBase" id="RU000532"/>
    </source>
</evidence>
<dbReference type="InterPro" id="IPR015824">
    <property type="entry name" value="Phosphoglycerate_kinase_N"/>
</dbReference>
<dbReference type="InterPro" id="IPR036043">
    <property type="entry name" value="Phosphoglycerate_kinase_sf"/>
</dbReference>
<evidence type="ECO:0000256" key="8">
    <source>
        <dbReference type="ARBA" id="ARBA00022777"/>
    </source>
</evidence>
<comment type="caution">
    <text evidence="12">The sequence shown here is derived from an EMBL/GenBank/DDBJ whole genome shotgun (WGS) entry which is preliminary data.</text>
</comment>
<organism evidence="12 13">
    <name type="scientific">Candidatus Staskawiczbacteria bacterium RIFCSPHIGHO2_02_FULL_42_22</name>
    <dbReference type="NCBI Taxonomy" id="1802207"/>
    <lineage>
        <taxon>Bacteria</taxon>
        <taxon>Candidatus Staskawicziibacteriota</taxon>
    </lineage>
</organism>
<comment type="catalytic activity">
    <reaction evidence="1 11">
        <text>(2R)-3-phosphoglycerate + ATP = (2R)-3-phospho-glyceroyl phosphate + ADP</text>
        <dbReference type="Rhea" id="RHEA:14801"/>
        <dbReference type="ChEBI" id="CHEBI:30616"/>
        <dbReference type="ChEBI" id="CHEBI:57604"/>
        <dbReference type="ChEBI" id="CHEBI:58272"/>
        <dbReference type="ChEBI" id="CHEBI:456216"/>
        <dbReference type="EC" id="2.7.2.3"/>
    </reaction>
</comment>
<evidence type="ECO:0000256" key="7">
    <source>
        <dbReference type="ARBA" id="ARBA00022741"/>
    </source>
</evidence>
<dbReference type="InterPro" id="IPR015911">
    <property type="entry name" value="Phosphoglycerate_kinase_CS"/>
</dbReference>
<evidence type="ECO:0000256" key="9">
    <source>
        <dbReference type="ARBA" id="ARBA00022840"/>
    </source>
</evidence>
<feature type="binding site" evidence="10">
    <location>
        <position position="277"/>
    </location>
    <ligand>
        <name>ATP</name>
        <dbReference type="ChEBI" id="CHEBI:30616"/>
    </ligand>
</feature>
<dbReference type="PANTHER" id="PTHR11406">
    <property type="entry name" value="PHOSPHOGLYCERATE KINASE"/>
    <property type="match status" value="1"/>
</dbReference>
<dbReference type="GO" id="GO:0005829">
    <property type="term" value="C:cytosol"/>
    <property type="evidence" value="ECO:0007669"/>
    <property type="project" value="TreeGrafter"/>
</dbReference>
<comment type="pathway">
    <text evidence="2">Carbohydrate degradation; glycolysis; pyruvate from D-glyceraldehyde 3-phosphate: step 2/5.</text>
</comment>
<dbReference type="GO" id="GO:0005524">
    <property type="term" value="F:ATP binding"/>
    <property type="evidence" value="ECO:0007669"/>
    <property type="project" value="UniProtKB-KW"/>
</dbReference>
<dbReference type="PANTHER" id="PTHR11406:SF23">
    <property type="entry name" value="PHOSPHOGLYCERATE KINASE 1, CHLOROPLASTIC-RELATED"/>
    <property type="match status" value="1"/>
</dbReference>
<dbReference type="STRING" id="1802207.A3D44_03220"/>
<evidence type="ECO:0000313" key="12">
    <source>
        <dbReference type="EMBL" id="OGZ69883.1"/>
    </source>
</evidence>
<gene>
    <name evidence="12" type="ORF">A3D44_03220</name>
</gene>
<keyword evidence="9 10" id="KW-0067">ATP-binding</keyword>
<evidence type="ECO:0000256" key="6">
    <source>
        <dbReference type="ARBA" id="ARBA00022679"/>
    </source>
</evidence>
<dbReference type="Gene3D" id="3.40.50.1260">
    <property type="entry name" value="Phosphoglycerate kinase, N-terminal domain"/>
    <property type="match status" value="3"/>
</dbReference>
<evidence type="ECO:0000256" key="2">
    <source>
        <dbReference type="ARBA" id="ARBA00004838"/>
    </source>
</evidence>
<dbReference type="InterPro" id="IPR001576">
    <property type="entry name" value="Phosphoglycerate_kinase"/>
</dbReference>
<protein>
    <recommendedName>
        <fullName evidence="5 11">Phosphoglycerate kinase</fullName>
        <ecNumber evidence="4 11">2.7.2.3</ecNumber>
    </recommendedName>
</protein>
<evidence type="ECO:0000256" key="4">
    <source>
        <dbReference type="ARBA" id="ARBA00013061"/>
    </source>
</evidence>
<dbReference type="GO" id="GO:0006096">
    <property type="term" value="P:glycolytic process"/>
    <property type="evidence" value="ECO:0007669"/>
    <property type="project" value="InterPro"/>
</dbReference>
<keyword evidence="7" id="KW-0547">Nucleotide-binding</keyword>
<dbReference type="GO" id="GO:0043531">
    <property type="term" value="F:ADP binding"/>
    <property type="evidence" value="ECO:0007669"/>
    <property type="project" value="TreeGrafter"/>
</dbReference>
<dbReference type="EMBL" id="MHOT01000001">
    <property type="protein sequence ID" value="OGZ69883.1"/>
    <property type="molecule type" value="Genomic_DNA"/>
</dbReference>